<protein>
    <recommendedName>
        <fullName evidence="4">Protein HRI1</fullName>
    </recommendedName>
</protein>
<comment type="caution">
    <text evidence="2">The sequence shown here is derived from an EMBL/GenBank/DDBJ whole genome shotgun (WGS) entry which is preliminary data.</text>
</comment>
<sequence length="290" mass="31359">MSISTRLSIARAPDFTAEEPTDTLVLTGRQYFVDQRVTLTTASAVFAPSTSTGTPATGTNGANGANGTNAAIDLTTRPRRRGGPELSRCMLDWAFAGLRESVPDSRPGHSHCKWTHLVSSDPLTLVTDANTPVDEGSMRPHPDHPNIPELALEVGNEVDDDGTLIEYREVWWDDRAAPGDAVLFWEYLGAGGNENGHGNGLNRGFLGIVGRYAIGMGRLNGNFWTWRALKAVDGRGWEVLFTRGGVAEKPEGWALLGVKIDQLEPGAKVVSSSADGATREWICREAWMAE</sequence>
<proteinExistence type="predicted"/>
<name>A0AAV9TWX1_9PEZI</name>
<evidence type="ECO:0008006" key="4">
    <source>
        <dbReference type="Google" id="ProtNLM"/>
    </source>
</evidence>
<feature type="region of interest" description="Disordered" evidence="1">
    <location>
        <begin position="50"/>
        <end position="70"/>
    </location>
</feature>
<dbReference type="Pfam" id="PF16815">
    <property type="entry name" value="HRI1"/>
    <property type="match status" value="1"/>
</dbReference>
<evidence type="ECO:0000313" key="3">
    <source>
        <dbReference type="Proteomes" id="UP001375240"/>
    </source>
</evidence>
<accession>A0AAV9TWX1</accession>
<evidence type="ECO:0000313" key="2">
    <source>
        <dbReference type="EMBL" id="KAK6330360.1"/>
    </source>
</evidence>
<dbReference type="AlphaFoldDB" id="A0AAV9TWX1"/>
<organism evidence="2 3">
    <name type="scientific">Orbilia brochopaga</name>
    <dbReference type="NCBI Taxonomy" id="3140254"/>
    <lineage>
        <taxon>Eukaryota</taxon>
        <taxon>Fungi</taxon>
        <taxon>Dikarya</taxon>
        <taxon>Ascomycota</taxon>
        <taxon>Pezizomycotina</taxon>
        <taxon>Orbiliomycetes</taxon>
        <taxon>Orbiliales</taxon>
        <taxon>Orbiliaceae</taxon>
        <taxon>Orbilia</taxon>
    </lineage>
</organism>
<evidence type="ECO:0000256" key="1">
    <source>
        <dbReference type="SAM" id="MobiDB-lite"/>
    </source>
</evidence>
<dbReference type="Proteomes" id="UP001375240">
    <property type="component" value="Unassembled WGS sequence"/>
</dbReference>
<gene>
    <name evidence="2" type="ORF">TWF696_003456</name>
</gene>
<keyword evidence="3" id="KW-1185">Reference proteome</keyword>
<dbReference type="Gene3D" id="2.40.128.320">
    <property type="entry name" value="Protein HRI1, N-terminal domain"/>
    <property type="match status" value="1"/>
</dbReference>
<dbReference type="EMBL" id="JAVHNQ010000018">
    <property type="protein sequence ID" value="KAK6330360.1"/>
    <property type="molecule type" value="Genomic_DNA"/>
</dbReference>
<dbReference type="InterPro" id="IPR031818">
    <property type="entry name" value="Hri1"/>
</dbReference>
<reference evidence="2 3" key="1">
    <citation type="submission" date="2019-10" db="EMBL/GenBank/DDBJ databases">
        <authorList>
            <person name="Palmer J.M."/>
        </authorList>
    </citation>
    <scope>NUCLEOTIDE SEQUENCE [LARGE SCALE GENOMIC DNA]</scope>
    <source>
        <strain evidence="2 3">TWF696</strain>
    </source>
</reference>
<dbReference type="InterPro" id="IPR043047">
    <property type="entry name" value="Hri1_N_sf"/>
</dbReference>